<organism evidence="1">
    <name type="scientific">marine sediment metagenome</name>
    <dbReference type="NCBI Taxonomy" id="412755"/>
    <lineage>
        <taxon>unclassified sequences</taxon>
        <taxon>metagenomes</taxon>
        <taxon>ecological metagenomes</taxon>
    </lineage>
</organism>
<sequence>MSDQAWDVRSRNLLQIALVTGAALIALCGAAQGQSDIADIKSRDLRAGKDPKKRYFLIGPSSDEATPKE</sequence>
<name>X0WJT5_9ZZZZ</name>
<accession>X0WJT5</accession>
<dbReference type="AlphaFoldDB" id="X0WJT5"/>
<feature type="non-terminal residue" evidence="1">
    <location>
        <position position="69"/>
    </location>
</feature>
<comment type="caution">
    <text evidence="1">The sequence shown here is derived from an EMBL/GenBank/DDBJ whole genome shotgun (WGS) entry which is preliminary data.</text>
</comment>
<dbReference type="EMBL" id="BARS01041319">
    <property type="protein sequence ID" value="GAG30920.1"/>
    <property type="molecule type" value="Genomic_DNA"/>
</dbReference>
<gene>
    <name evidence="1" type="ORF">S01H1_62857</name>
</gene>
<protein>
    <submittedName>
        <fullName evidence="1">Uncharacterized protein</fullName>
    </submittedName>
</protein>
<evidence type="ECO:0000313" key="1">
    <source>
        <dbReference type="EMBL" id="GAG30920.1"/>
    </source>
</evidence>
<proteinExistence type="predicted"/>
<reference evidence="1" key="1">
    <citation type="journal article" date="2014" name="Front. Microbiol.">
        <title>High frequency of phylogenetically diverse reductive dehalogenase-homologous genes in deep subseafloor sedimentary metagenomes.</title>
        <authorList>
            <person name="Kawai M."/>
            <person name="Futagami T."/>
            <person name="Toyoda A."/>
            <person name="Takaki Y."/>
            <person name="Nishi S."/>
            <person name="Hori S."/>
            <person name="Arai W."/>
            <person name="Tsubouchi T."/>
            <person name="Morono Y."/>
            <person name="Uchiyama I."/>
            <person name="Ito T."/>
            <person name="Fujiyama A."/>
            <person name="Inagaki F."/>
            <person name="Takami H."/>
        </authorList>
    </citation>
    <scope>NUCLEOTIDE SEQUENCE</scope>
    <source>
        <strain evidence="1">Expedition CK06-06</strain>
    </source>
</reference>